<keyword evidence="3" id="KW-1185">Reference proteome</keyword>
<dbReference type="Pfam" id="PF22893">
    <property type="entry name" value="ULD_2"/>
    <property type="match status" value="1"/>
</dbReference>
<feature type="domain" description="Ubiquitin-like" evidence="1">
    <location>
        <begin position="245"/>
        <end position="320"/>
    </location>
</feature>
<dbReference type="PANTHER" id="PTHR38886">
    <property type="entry name" value="SESA DOMAIN-CONTAINING PROTEIN"/>
    <property type="match status" value="1"/>
</dbReference>
<protein>
    <recommendedName>
        <fullName evidence="1">Ubiquitin-like domain-containing protein</fullName>
    </recommendedName>
</protein>
<dbReference type="Proteomes" id="UP000235672">
    <property type="component" value="Unassembled WGS sequence"/>
</dbReference>
<evidence type="ECO:0000259" key="1">
    <source>
        <dbReference type="Pfam" id="PF22893"/>
    </source>
</evidence>
<gene>
    <name evidence="2" type="ORF">NA56DRAFT_727102</name>
</gene>
<dbReference type="OrthoDB" id="3045089at2759"/>
<reference evidence="2 3" key="1">
    <citation type="submission" date="2016-05" db="EMBL/GenBank/DDBJ databases">
        <title>A degradative enzymes factory behind the ericoid mycorrhizal symbiosis.</title>
        <authorList>
            <consortium name="DOE Joint Genome Institute"/>
            <person name="Martino E."/>
            <person name="Morin E."/>
            <person name="Grelet G."/>
            <person name="Kuo A."/>
            <person name="Kohler A."/>
            <person name="Daghino S."/>
            <person name="Barry K."/>
            <person name="Choi C."/>
            <person name="Cichocki N."/>
            <person name="Clum A."/>
            <person name="Copeland A."/>
            <person name="Hainaut M."/>
            <person name="Haridas S."/>
            <person name="Labutti K."/>
            <person name="Lindquist E."/>
            <person name="Lipzen A."/>
            <person name="Khouja H.-R."/>
            <person name="Murat C."/>
            <person name="Ohm R."/>
            <person name="Olson A."/>
            <person name="Spatafora J."/>
            <person name="Veneault-Fourrey C."/>
            <person name="Henrissat B."/>
            <person name="Grigoriev I."/>
            <person name="Martin F."/>
            <person name="Perotto S."/>
        </authorList>
    </citation>
    <scope>NUCLEOTIDE SEQUENCE [LARGE SCALE GENOMIC DNA]</scope>
    <source>
        <strain evidence="2 3">UAMH 7357</strain>
    </source>
</reference>
<organism evidence="2 3">
    <name type="scientific">Hyaloscypha hepaticicola</name>
    <dbReference type="NCBI Taxonomy" id="2082293"/>
    <lineage>
        <taxon>Eukaryota</taxon>
        <taxon>Fungi</taxon>
        <taxon>Dikarya</taxon>
        <taxon>Ascomycota</taxon>
        <taxon>Pezizomycotina</taxon>
        <taxon>Leotiomycetes</taxon>
        <taxon>Helotiales</taxon>
        <taxon>Hyaloscyphaceae</taxon>
        <taxon>Hyaloscypha</taxon>
    </lineage>
</organism>
<name>A0A2J6PWW6_9HELO</name>
<dbReference type="AlphaFoldDB" id="A0A2J6PWW6"/>
<evidence type="ECO:0000313" key="3">
    <source>
        <dbReference type="Proteomes" id="UP000235672"/>
    </source>
</evidence>
<proteinExistence type="predicted"/>
<dbReference type="EMBL" id="KZ613494">
    <property type="protein sequence ID" value="PMD18497.1"/>
    <property type="molecule type" value="Genomic_DNA"/>
</dbReference>
<dbReference type="InterPro" id="IPR054464">
    <property type="entry name" value="ULD_fung"/>
</dbReference>
<accession>A0A2J6PWW6</accession>
<dbReference type="PANTHER" id="PTHR38886:SF1">
    <property type="entry name" value="NACHT-NTPASE AND P-LOOP NTPASES N-TERMINAL DOMAIN-CONTAINING PROTEIN"/>
    <property type="match status" value="1"/>
</dbReference>
<evidence type="ECO:0000313" key="2">
    <source>
        <dbReference type="EMBL" id="PMD18497.1"/>
    </source>
</evidence>
<sequence>MSFGFSVGDFLAAGTLIADITNSLREAGGSKSEHQELLRELESLNHALKHLDKLPTDGASANLESIKFAALSCHCQQPLEQFLGKIKKYDKALGIHGGANPIKKTADNLRWAFGEKDEIKKLQSYLNIHIGTINILLAEHGLEKMNLASERGELDQLHIRERLENTKSLMQWIKDSVIAQTAAVQTTNSMLTKLIGMISGELGSSLKSLGEMVARVCVSTQQIYGVVLEIKGSLATPDTKWTFFQAPITVEDALGFKFPVPSEYDFELLNAIIKHRFLEGPGSSEVKAGNYELFSAKNSQVVISENVRLLPGAFIIMAILLDKPASEVYTDEMCPMPRCRSTLTTAAPGGGRIWYV</sequence>